<dbReference type="Gene3D" id="1.10.287.850">
    <property type="entry name" value="HP0062-like domain"/>
    <property type="match status" value="1"/>
</dbReference>
<dbReference type="Proteomes" id="UP000003835">
    <property type="component" value="Unassembled WGS sequence"/>
</dbReference>
<gene>
    <name evidence="1" type="ORF">MC7420_232</name>
</gene>
<dbReference type="HOGENOM" id="CLU_2567950_0_0_3"/>
<evidence type="ECO:0000313" key="1">
    <source>
        <dbReference type="EMBL" id="EDX77095.1"/>
    </source>
</evidence>
<sequence length="81" mass="10252">MQRFHTELRKFNDMLGASMRDLQVNHDKVSPHWQDEMRRDYDAQWREFDEMMKRYMNRDGPNYVRFLDEKLRHLSRYLRGR</sequence>
<name>B4VLU1_9CYAN</name>
<reference evidence="1 2" key="1">
    <citation type="submission" date="2008-07" db="EMBL/GenBank/DDBJ databases">
        <authorList>
            <person name="Tandeau de Marsac N."/>
            <person name="Ferriera S."/>
            <person name="Johnson J."/>
            <person name="Kravitz S."/>
            <person name="Beeson K."/>
            <person name="Sutton G."/>
            <person name="Rogers Y.-H."/>
            <person name="Friedman R."/>
            <person name="Frazier M."/>
            <person name="Venter J.C."/>
        </authorList>
    </citation>
    <scope>NUCLEOTIDE SEQUENCE [LARGE SCALE GENOMIC DNA]</scope>
    <source>
        <strain evidence="1 2">PCC 7420</strain>
    </source>
</reference>
<dbReference type="InterPro" id="IPR029013">
    <property type="entry name" value="HP0062-like_sf"/>
</dbReference>
<organism evidence="1 2">
    <name type="scientific">Coleofasciculus chthonoplastes PCC 7420</name>
    <dbReference type="NCBI Taxonomy" id="118168"/>
    <lineage>
        <taxon>Bacteria</taxon>
        <taxon>Bacillati</taxon>
        <taxon>Cyanobacteriota</taxon>
        <taxon>Cyanophyceae</taxon>
        <taxon>Coleofasciculales</taxon>
        <taxon>Coleofasciculaceae</taxon>
        <taxon>Coleofasciculus</taxon>
    </lineage>
</organism>
<proteinExistence type="predicted"/>
<accession>B4VLU1</accession>
<keyword evidence="2" id="KW-1185">Reference proteome</keyword>
<dbReference type="EMBL" id="DS989844">
    <property type="protein sequence ID" value="EDX77095.1"/>
    <property type="molecule type" value="Genomic_DNA"/>
</dbReference>
<dbReference type="AlphaFoldDB" id="B4VLU1"/>
<protein>
    <submittedName>
        <fullName evidence="1">Uncharacterized protein</fullName>
    </submittedName>
</protein>
<dbReference type="SUPFAM" id="SSF158414">
    <property type="entry name" value="HP0062-like"/>
    <property type="match status" value="1"/>
</dbReference>
<evidence type="ECO:0000313" key="2">
    <source>
        <dbReference type="Proteomes" id="UP000003835"/>
    </source>
</evidence>
<dbReference type="STRING" id="118168.MC7420_232"/>